<sequence length="239" mass="27413">MNVKEIIRHEPFGTLLGYAPGGVAIYSSDYSSIDKEDYAANDSFRSYIGNEYMGHKWQCVEFARRFLYLHYGVVFTDVGMAYEIFSLRFLRRTIDDDILPLQAFCKWQQTATDGRSVAYLARRGEFKVTGHVAVITEVLEDKIRIAEQNVIHIRLPRGQQWTRELPLKVSDNGYFIEDTFDNTTLLGWMIQTEPNAYSLPQPKVAPELLAIHEAKLANKGQFAGKWLDESDPLEKAYVC</sequence>
<reference evidence="2" key="1">
    <citation type="submission" date="2021-05" db="EMBL/GenBank/DDBJ databases">
        <title>First report of NDM-5 and VEB-6 producing Proteus mirabilis isolated from blood of a sepsis patient in Kolkata, India.</title>
        <authorList>
            <person name="Halder G."/>
            <person name="Chaudhuri B."/>
            <person name="Dutta S."/>
        </authorList>
    </citation>
    <scope>NUCLEOTIDE SEQUENCE [LARGE SCALE GENOMIC DNA]</scope>
    <source>
        <strain evidence="2">7049</strain>
    </source>
</reference>
<dbReference type="Pfam" id="PF05257">
    <property type="entry name" value="CHAP"/>
    <property type="match status" value="1"/>
</dbReference>
<comment type="caution">
    <text evidence="2">The sequence shown here is derived from an EMBL/GenBank/DDBJ whole genome shotgun (WGS) entry which is preliminary data.</text>
</comment>
<dbReference type="InterPro" id="IPR007921">
    <property type="entry name" value="CHAP_dom"/>
</dbReference>
<dbReference type="Gene3D" id="3.90.1720.10">
    <property type="entry name" value="endopeptidase domain like (from Nostoc punctiforme)"/>
    <property type="match status" value="1"/>
</dbReference>
<dbReference type="SUPFAM" id="SSF54001">
    <property type="entry name" value="Cysteine proteinases"/>
    <property type="match status" value="1"/>
</dbReference>
<dbReference type="InterPro" id="IPR051705">
    <property type="entry name" value="Gsp_Synthetase/Amidase"/>
</dbReference>
<feature type="domain" description="Peptidase C51" evidence="1">
    <location>
        <begin position="34"/>
        <end position="177"/>
    </location>
</feature>
<dbReference type="PROSITE" id="PS50911">
    <property type="entry name" value="CHAP"/>
    <property type="match status" value="1"/>
</dbReference>
<dbReference type="EMBL" id="JADQCH020000002">
    <property type="protein sequence ID" value="MEY2344809.1"/>
    <property type="molecule type" value="Genomic_DNA"/>
</dbReference>
<gene>
    <name evidence="2" type="ORF">I3679_015045</name>
</gene>
<evidence type="ECO:0000313" key="2">
    <source>
        <dbReference type="EMBL" id="MEY2344809.1"/>
    </source>
</evidence>
<dbReference type="InterPro" id="IPR038765">
    <property type="entry name" value="Papain-like_cys_pep_sf"/>
</dbReference>
<proteinExistence type="predicted"/>
<dbReference type="AlphaFoldDB" id="A0ABD5LWN2"/>
<dbReference type="PANTHER" id="PTHR30094:SF0">
    <property type="entry name" value="BIFUNCTIONAL GLUTATHIONYLSPERMIDINE SYNTHETASE_AMIDASE-RELATED"/>
    <property type="match status" value="1"/>
</dbReference>
<dbReference type="PANTHER" id="PTHR30094">
    <property type="entry name" value="BIFUNCTIONAL GLUTATHIONYLSPERMIDINE SYNTHETASE/AMIDASE-RELATED"/>
    <property type="match status" value="1"/>
</dbReference>
<organism evidence="2">
    <name type="scientific">Proteus mirabilis</name>
    <dbReference type="NCBI Taxonomy" id="584"/>
    <lineage>
        <taxon>Bacteria</taxon>
        <taxon>Pseudomonadati</taxon>
        <taxon>Pseudomonadota</taxon>
        <taxon>Gammaproteobacteria</taxon>
        <taxon>Enterobacterales</taxon>
        <taxon>Morganellaceae</taxon>
        <taxon>Proteus</taxon>
    </lineage>
</organism>
<evidence type="ECO:0000259" key="1">
    <source>
        <dbReference type="PROSITE" id="PS50911"/>
    </source>
</evidence>
<accession>A0ABD5LWN2</accession>
<name>A0ABD5LWN2_PROMI</name>
<protein>
    <submittedName>
        <fullName evidence="2">CHAP domain-containing protein</fullName>
    </submittedName>
</protein>